<dbReference type="OrthoDB" id="5329738at2"/>
<dbReference type="Proteomes" id="UP000290657">
    <property type="component" value="Unassembled WGS sequence"/>
</dbReference>
<evidence type="ECO:0000256" key="4">
    <source>
        <dbReference type="ARBA" id="ARBA00022932"/>
    </source>
</evidence>
<evidence type="ECO:0000256" key="2">
    <source>
        <dbReference type="ARBA" id="ARBA00022695"/>
    </source>
</evidence>
<evidence type="ECO:0000256" key="1">
    <source>
        <dbReference type="ARBA" id="ARBA00022679"/>
    </source>
</evidence>
<dbReference type="SUPFAM" id="SSF52540">
    <property type="entry name" value="P-loop containing nucleoside triphosphate hydrolases"/>
    <property type="match status" value="1"/>
</dbReference>
<evidence type="ECO:0000313" key="6">
    <source>
        <dbReference type="Proteomes" id="UP000290657"/>
    </source>
</evidence>
<dbReference type="InterPro" id="IPR027417">
    <property type="entry name" value="P-loop_NTPase"/>
</dbReference>
<evidence type="ECO:0000256" key="3">
    <source>
        <dbReference type="ARBA" id="ARBA00022705"/>
    </source>
</evidence>
<evidence type="ECO:0000313" key="5">
    <source>
        <dbReference type="EMBL" id="RXJ56410.1"/>
    </source>
</evidence>
<dbReference type="NCBIfam" id="TIGR01128">
    <property type="entry name" value="holA"/>
    <property type="match status" value="1"/>
</dbReference>
<dbReference type="Gene3D" id="3.40.50.300">
    <property type="entry name" value="P-loop containing nucleotide triphosphate hydrolases"/>
    <property type="match status" value="1"/>
</dbReference>
<keyword evidence="6" id="KW-1185">Reference proteome</keyword>
<name>A0A4Q0XP83_9BACT</name>
<dbReference type="PANTHER" id="PTHR34388">
    <property type="entry name" value="DNA POLYMERASE III SUBUNIT DELTA"/>
    <property type="match status" value="1"/>
</dbReference>
<comment type="caution">
    <text evidence="5">The sequence shown here is derived from an EMBL/GenBank/DDBJ whole genome shotgun (WGS) entry which is preliminary data.</text>
</comment>
<sequence>MYKNEFDNLLRQNKKFSAYMFYGQSNYLIEYYALQVALSFAPVEDIEKIYYDEYNFKYCKDKLLQSSLFASSNVVIIKIDKKLPKAEVTELIQACTTNSDSTVIFACMGDSDFKAMEGYFTQKNDAVAVRMFQPFPNEAIRLIEEQARALNLQYEVSALNHLYFMHRHDLSLTMNDLKKLAVLNETITAKTVEQQCFGFGAVSLEDFLHKLLSGENIDLDLVALLDEGMNEIYLITQITAFIQQLFMISAYARTVGAPNAKEILGFVPPKPVWEKKSKLAISIKPNTFLEMMDFLNHLELELKTLKINDQNAYVQAHLRKFSALFR</sequence>
<proteinExistence type="predicted"/>
<dbReference type="GO" id="GO:0003887">
    <property type="term" value="F:DNA-directed DNA polymerase activity"/>
    <property type="evidence" value="ECO:0007669"/>
    <property type="project" value="UniProtKB-KW"/>
</dbReference>
<accession>A0A4Q0XP83</accession>
<organism evidence="5 6">
    <name type="scientific">Candidatus Marinarcus aquaticus</name>
    <dbReference type="NCBI Taxonomy" id="2044504"/>
    <lineage>
        <taxon>Bacteria</taxon>
        <taxon>Pseudomonadati</taxon>
        <taxon>Campylobacterota</taxon>
        <taxon>Epsilonproteobacteria</taxon>
        <taxon>Campylobacterales</taxon>
        <taxon>Arcobacteraceae</taxon>
        <taxon>Candidatus Marinarcus</taxon>
    </lineage>
</organism>
<keyword evidence="3" id="KW-0235">DNA replication</keyword>
<dbReference type="PANTHER" id="PTHR34388:SF1">
    <property type="entry name" value="DNA POLYMERASE III SUBUNIT DELTA"/>
    <property type="match status" value="1"/>
</dbReference>
<keyword evidence="1" id="KW-0808">Transferase</keyword>
<dbReference type="GO" id="GO:0003677">
    <property type="term" value="F:DNA binding"/>
    <property type="evidence" value="ECO:0007669"/>
    <property type="project" value="InterPro"/>
</dbReference>
<dbReference type="AlphaFoldDB" id="A0A4Q0XP83"/>
<reference evidence="5 6" key="1">
    <citation type="submission" date="2017-10" db="EMBL/GenBank/DDBJ databases">
        <title>Genomics of the genus Arcobacter.</title>
        <authorList>
            <person name="Perez-Cataluna A."/>
            <person name="Figueras M.J."/>
        </authorList>
    </citation>
    <scope>NUCLEOTIDE SEQUENCE [LARGE SCALE GENOMIC DNA]</scope>
    <source>
        <strain evidence="5 6">CECT 8987</strain>
    </source>
</reference>
<dbReference type="GO" id="GO:0006261">
    <property type="term" value="P:DNA-templated DNA replication"/>
    <property type="evidence" value="ECO:0007669"/>
    <property type="project" value="TreeGrafter"/>
</dbReference>
<dbReference type="InterPro" id="IPR005790">
    <property type="entry name" value="DNA_polIII_delta"/>
</dbReference>
<dbReference type="RefSeq" id="WP_128996384.1">
    <property type="nucleotide sequence ID" value="NZ_PDKN01000005.1"/>
</dbReference>
<protein>
    <submittedName>
        <fullName evidence="5">DNA polymerase III subunit delta</fullName>
    </submittedName>
</protein>
<keyword evidence="4" id="KW-0239">DNA-directed DNA polymerase</keyword>
<dbReference type="EMBL" id="PDKN01000005">
    <property type="protein sequence ID" value="RXJ56410.1"/>
    <property type="molecule type" value="Genomic_DNA"/>
</dbReference>
<gene>
    <name evidence="5" type="ORF">CRV04_08315</name>
</gene>
<keyword evidence="2" id="KW-0548">Nucleotidyltransferase</keyword>
<dbReference type="GO" id="GO:0009360">
    <property type="term" value="C:DNA polymerase III complex"/>
    <property type="evidence" value="ECO:0007669"/>
    <property type="project" value="TreeGrafter"/>
</dbReference>